<reference evidence="12 13" key="1">
    <citation type="journal article" date="2017" name="Mol. Ecol.">
        <title>Comparative and population genomic landscape of Phellinus noxius: A hypervariable fungus causing root rot in trees.</title>
        <authorList>
            <person name="Chung C.L."/>
            <person name="Lee T.J."/>
            <person name="Akiba M."/>
            <person name="Lee H.H."/>
            <person name="Kuo T.H."/>
            <person name="Liu D."/>
            <person name="Ke H.M."/>
            <person name="Yokoi T."/>
            <person name="Roa M.B."/>
            <person name="Lu M.J."/>
            <person name="Chang Y.Y."/>
            <person name="Ann P.J."/>
            <person name="Tsai J.N."/>
            <person name="Chen C.Y."/>
            <person name="Tzean S.S."/>
            <person name="Ota Y."/>
            <person name="Hattori T."/>
            <person name="Sahashi N."/>
            <person name="Liou R.F."/>
            <person name="Kikuchi T."/>
            <person name="Tsai I.J."/>
        </authorList>
    </citation>
    <scope>NUCLEOTIDE SEQUENCE [LARGE SCALE GENOMIC DNA]</scope>
    <source>
        <strain evidence="12 13">FFPRI411160</strain>
    </source>
</reference>
<sequence>MPNAALSAHKVFPPAGTRQMLFSDLPPEVHILIFKYAHKPYETKTNLISVNKYFYELAVPLLYNVVYLSNRRRVIAFHDALVMNPRLATHVRHILISDRNRDDTHPTLPDFIVYWPQTYSERIIRRQRIRDWLLDREKDLNTFRSALRLILNLISTRLLSLTLLHYEHSIRTLQDILNLNYPQLEELTLRGDYPPLPKDLCLPNLKRLHLAAGDMPNPWASFSSLSDGCPNLTHLRITEPLSCILSGSVLAQAFEVTFGLKEYDPETLAMPLERNSDGTTYSAPAPKLPPLLQELRLQPYPAEMSTMGMPYPDHVEMISRLQALEDHTKIFKLLPSNNDNYILPYSFDAAKRDWENRILGGFRQSSHEFIPLFFCLFLKLTSKSVPCFLRFESVMASKGAVAALDFARIYSKLGLGKETVAALQSFRKRHADAQRISSQLSSQATTVDFAHYRSVLKNKAIVDEAEKILKDFKPVTYDVGAHLKAIEAFEVKAIENAKATEAKIDEELKGLQATLANIEEVRPFEDLTVDDVGDAHPEIRKAVETMVKKGKWTVPGYKEKFGDLSIM</sequence>
<evidence type="ECO:0000256" key="4">
    <source>
        <dbReference type="ARBA" id="ARBA00022448"/>
    </source>
</evidence>
<evidence type="ECO:0000256" key="7">
    <source>
        <dbReference type="ARBA" id="ARBA00022792"/>
    </source>
</evidence>
<evidence type="ECO:0000313" key="12">
    <source>
        <dbReference type="EMBL" id="PAV21115.1"/>
    </source>
</evidence>
<dbReference type="GO" id="GO:0005743">
    <property type="term" value="C:mitochondrial inner membrane"/>
    <property type="evidence" value="ECO:0007669"/>
    <property type="project" value="UniProtKB-SubCell"/>
</dbReference>
<keyword evidence="13" id="KW-1185">Reference proteome</keyword>
<dbReference type="AlphaFoldDB" id="A0A286UNS2"/>
<evidence type="ECO:0000256" key="8">
    <source>
        <dbReference type="ARBA" id="ARBA00023065"/>
    </source>
</evidence>
<dbReference type="Pfam" id="PF05873">
    <property type="entry name" value="Mt_ATP-synt_D"/>
    <property type="match status" value="1"/>
</dbReference>
<dbReference type="OrthoDB" id="3256367at2759"/>
<evidence type="ECO:0000256" key="1">
    <source>
        <dbReference type="ARBA" id="ARBA00004273"/>
    </source>
</evidence>
<dbReference type="InterPro" id="IPR036228">
    <property type="entry name" value="ATP_synth_F0_dsu_sf_mt"/>
</dbReference>
<keyword evidence="10" id="KW-0472">Membrane</keyword>
<feature type="coiled-coil region" evidence="11">
    <location>
        <begin position="494"/>
        <end position="521"/>
    </location>
</feature>
<evidence type="ECO:0000256" key="6">
    <source>
        <dbReference type="ARBA" id="ARBA00022781"/>
    </source>
</evidence>
<dbReference type="InterPro" id="IPR008689">
    <property type="entry name" value="ATP_synth_F0_dsu_mt"/>
</dbReference>
<keyword evidence="9" id="KW-0496">Mitochondrion</keyword>
<name>A0A286UNS2_9AGAM</name>
<comment type="similarity">
    <text evidence="2">Belongs to the ATPase d subunit family.</text>
</comment>
<evidence type="ECO:0000256" key="10">
    <source>
        <dbReference type="ARBA" id="ARBA00023136"/>
    </source>
</evidence>
<gene>
    <name evidence="12" type="ORF">PNOK_0374200</name>
</gene>
<dbReference type="Gene3D" id="6.10.280.70">
    <property type="match status" value="1"/>
</dbReference>
<evidence type="ECO:0000256" key="5">
    <source>
        <dbReference type="ARBA" id="ARBA00022547"/>
    </source>
</evidence>
<evidence type="ECO:0000256" key="11">
    <source>
        <dbReference type="SAM" id="Coils"/>
    </source>
</evidence>
<comment type="caution">
    <text evidence="12">The sequence shown here is derived from an EMBL/GenBank/DDBJ whole genome shotgun (WGS) entry which is preliminary data.</text>
</comment>
<protein>
    <recommendedName>
        <fullName evidence="3">ATP synthase subunit d, mitochondrial</fullName>
    </recommendedName>
</protein>
<keyword evidence="4" id="KW-0813">Transport</keyword>
<comment type="subcellular location">
    <subcellularLocation>
        <location evidence="1">Mitochondrion inner membrane</location>
    </subcellularLocation>
</comment>
<keyword evidence="5" id="KW-0138">CF(0)</keyword>
<dbReference type="GO" id="GO:0045259">
    <property type="term" value="C:proton-transporting ATP synthase complex"/>
    <property type="evidence" value="ECO:0007669"/>
    <property type="project" value="UniProtKB-KW"/>
</dbReference>
<keyword evidence="6" id="KW-0375">Hydrogen ion transport</keyword>
<keyword evidence="8" id="KW-0406">Ion transport</keyword>
<proteinExistence type="inferred from homology"/>
<evidence type="ECO:0000256" key="2">
    <source>
        <dbReference type="ARBA" id="ARBA00006842"/>
    </source>
</evidence>
<keyword evidence="11" id="KW-0175">Coiled coil</keyword>
<dbReference type="PANTHER" id="PTHR12700">
    <property type="entry name" value="ATP SYNTHASE SUBUNIT D, MITOCHONDRIAL"/>
    <property type="match status" value="1"/>
</dbReference>
<dbReference type="STRING" id="2282107.A0A286UNS2"/>
<dbReference type="SUPFAM" id="SSF161065">
    <property type="entry name" value="ATP synthase D chain-like"/>
    <property type="match status" value="1"/>
</dbReference>
<dbReference type="EMBL" id="NBII01000003">
    <property type="protein sequence ID" value="PAV21115.1"/>
    <property type="molecule type" value="Genomic_DNA"/>
</dbReference>
<dbReference type="GO" id="GO:0015078">
    <property type="term" value="F:proton transmembrane transporter activity"/>
    <property type="evidence" value="ECO:0007669"/>
    <property type="project" value="InterPro"/>
</dbReference>
<accession>A0A286UNS2</accession>
<dbReference type="GO" id="GO:0015986">
    <property type="term" value="P:proton motive force-driven ATP synthesis"/>
    <property type="evidence" value="ECO:0007669"/>
    <property type="project" value="InterPro"/>
</dbReference>
<evidence type="ECO:0000256" key="3">
    <source>
        <dbReference type="ARBA" id="ARBA00021688"/>
    </source>
</evidence>
<dbReference type="InParanoid" id="A0A286UNS2"/>
<evidence type="ECO:0000256" key="9">
    <source>
        <dbReference type="ARBA" id="ARBA00023128"/>
    </source>
</evidence>
<keyword evidence="7" id="KW-0999">Mitochondrion inner membrane</keyword>
<dbReference type="Proteomes" id="UP000217199">
    <property type="component" value="Unassembled WGS sequence"/>
</dbReference>
<organism evidence="12 13">
    <name type="scientific">Pyrrhoderma noxium</name>
    <dbReference type="NCBI Taxonomy" id="2282107"/>
    <lineage>
        <taxon>Eukaryota</taxon>
        <taxon>Fungi</taxon>
        <taxon>Dikarya</taxon>
        <taxon>Basidiomycota</taxon>
        <taxon>Agaricomycotina</taxon>
        <taxon>Agaricomycetes</taxon>
        <taxon>Hymenochaetales</taxon>
        <taxon>Hymenochaetaceae</taxon>
        <taxon>Pyrrhoderma</taxon>
    </lineage>
</organism>
<evidence type="ECO:0000313" key="13">
    <source>
        <dbReference type="Proteomes" id="UP000217199"/>
    </source>
</evidence>